<dbReference type="InterPro" id="IPR022385">
    <property type="entry name" value="Rhs_assc_core"/>
</dbReference>
<dbReference type="Gene3D" id="2.180.10.10">
    <property type="entry name" value="RHS repeat-associated core"/>
    <property type="match status" value="1"/>
</dbReference>
<sequence>MENNANTGAQKSTKTNLDVLTKENVTQSNAIEIPSISLPKGGGALKGIDEKFEVNPSNGTAGFSIPLPITAGRNGFSPSIGLSYNSGVGNSVFGIGWSIGTPSIKRKTDKGLPRYLDGHNEDTFVFSGVEDLVPCVEETSPGKWQIKINKINGCIIKKYRPRIEGGFAKIEKIDHLNQGVYWKVTTPNDQVTFYGYSENARIVDPEDKERVFEWLPEFSYDNKGNYISYQYKEENLDNVANEVYEKNRINGLAPFTNRYLKRVLYGNQNPYFPDVQTPYILEKPLDNPCHFELVFDYGEHDKEVPIPEESNIQQWGYRSDPFSSYRSGFEIRTNRLCQRVLMFHTFSELNAGTPTLVRSLDFEYLSSASLKEKTDRPAELTYLVGIIQKGYIRKSNETYAVKALPKMTFDYQWLDWNTEVKEVSRENLRHTPTGLSDNYQWVDLYNEGINGILTEQANAWYYKNNLGEDNHGNIHFTSAKSIIPKPSTLGINDGVVQLQDLDANGLKQIVVNAPGQQGYFEINDEEQWQPFKTFLKELEIDISDPNVRIFDLNGDGKPEVVLSDQGAFWWWESQGKIGYDNAQFVPKPYDDEYGPAIVFQDQEQRIFLTDMTGDGLTDIVRIKNGEICYWANKGYGHFSAKVTMGNAPWFDSPELFNPQYIQFTDISGTGVADIIYLGKNTFKAYLNHSGNAWSDATEITPFFPTEKPNKITITDLLGNGTSCIVWSSELPPYKNTPMRYIDLMGGIKPHIMKSYENGFGKKSEVEYKSSTYYYLKDKQKGTPWITKLPFPVQCVSKTSITEEVTKVRFATEYSYHHGYYDHAEREFRGFGRVEQRDCEYFETFKKTGAGNIVTEEHHQPPVLTKTWFHTGAFLDKEKILTQFKKEYWYEEFKNQGFDVEPIEYELSDATISIPEGIHIDRDLIDAEGYREALRACKGMVLRTEVFSVDTKDPKDIDQQKKQATPYTVSTHNCEIHLLQQRHQNKHAVYLVKESEAITYSYERNPEDPRIAHSLTIEIDEYGNVLESVAVVYPRLQTEEILRDAPGDTIATRKAKQHARKAQQKNWITLSKNDFTNDIITNEHYLLRQGWQTRTYELTGLQSIGPIFSIEEFRKAFNTLEEIEYYQKSESGKEQKRLIEHVKTKFYDNNIQASLPDGQIGVWGITYENYQLAYTPNLLQEIYTPSEFALQFEVSDNDMLQAKYYQEDTHWWIRSGTTQFANAEETIEDIKNRFFSPVSYIDPFGTKSEVFYDPLFLFVKRTLDAVGNETKIVEFDYRTFSATKMLDINDNISSVILDELGSVKAMAIEGKDTNNDNIGEEADTLIGLTEITNANEQSLIDDFFATAQVHEICNYTQLQSLAKDLLQSASSRLIYKFDQIPIVVASISREQHATENQNGFLQIGFEYSDGLGNVAMAKVQAEPGVAKKAIQQDEDNWVITEVDTGNQLRWVGNGRTVLNNKGNPIKQYEPYFSVSPVYEDAAGLVETGVTPLVYYDAAGRAVKTELPNGTFTKIEYDAWKQYSYDPNDTVKESVWCNERITLADNNPEKKAALKTEIHDNTPSCMVLDTLGRPAVGIDHNRFKDSNEQTIEEFSYTYALTDIEGNALAVIDARGNTVMQYQYNLLGHRVAQTSMDAGKRWMFMNVLGNPFKTWDERKYEFSFVYDSIHRPIEQWVKGGEETIPIHILYEKIEYGEGQPNDKQNNLRGKAIIVYDTAGKIITDRYDFKGNVLSSTRIFAIEYKTTPNWNVVNPDDLLEGSEYTFTSSTEYDALNRPIKQVQPDGSEHMPFFNAAGLLDRVELKKDNVTTVYVQNINYDEKGQRKNILYGNQIQTHYQYDPKTFRLKQLRSIKNNAEILQDLNYTYDPSGNITQIQDKAIPVVFYNNQKINGKNEYTYDALYRLIHATGREQSTHTVDFSTGDNWSDGHTKFTHHTNDPMAMHGYTQRYQYDRAGNILKMKHIAGPSSWTRDYVYETKNNRIKSTEIGNYTHEYTHHQQHGYIQVMPHLPLMQWNFKEELTTSAKQVRTDGGVPETTYYVYDGSGQRARKITENQADVGNTPTQKDERIYVGGYEVYRHESGLERETLHVMDDQQRIAMIDTETESRKILGIPMGRTTPVQTIRYQLSNHLGSSSLELDENAVVISYEEYHPYGTTAYQAKNAAIKAAAKRYRYTGMERDEETGLAYHSARYYLPWLGRWLSADPIGIDGGINLYNYTHSNPIMLIDREGTVPKPGSVDYQIMTMTDSQLIGHLRSINKHQRGAMALSATGNFKTRVEALRTRAGLEAIYTLNEVKIEGKVPERRGTTIVERVRPRLSNEELRESVPLFSFFFKVPGQYVRPYQNPPEGAPEGLRAIRMLNGQPSIGVANFSRDYAPGTSVESLTLQVVGGMTEVGAGLSGIASSATKGSVLVRQLDDVGRNLDDVVEVAEDVSKSSIDLNKIASESTKKAREFYPEHKGAVGSLFTEESADPMLIKSGVEGGPWGGTQRGGIPRGKTYGFTSGGPSQGNIATHVEGHSAAIMHQRGLKKGVLFVDRAICSICSRDLPDALPAGSTLRVITPEGTTTFRSSHFK</sequence>
<dbReference type="Pfam" id="PF03534">
    <property type="entry name" value="SpvB"/>
    <property type="match status" value="1"/>
</dbReference>
<dbReference type="InterPro" id="IPR022045">
    <property type="entry name" value="TcdB_toxin_mid/N"/>
</dbReference>
<dbReference type="GO" id="GO:0005737">
    <property type="term" value="C:cytoplasm"/>
    <property type="evidence" value="ECO:0007669"/>
    <property type="project" value="InterPro"/>
</dbReference>
<dbReference type="EMBL" id="FQYP01000008">
    <property type="protein sequence ID" value="SHJ41213.1"/>
    <property type="molecule type" value="Genomic_DNA"/>
</dbReference>
<dbReference type="GO" id="GO:0005576">
    <property type="term" value="C:extracellular region"/>
    <property type="evidence" value="ECO:0007669"/>
    <property type="project" value="UniProtKB-SubCell"/>
</dbReference>
<organism evidence="6 7">
    <name type="scientific">Aquimarina spongiae</name>
    <dbReference type="NCBI Taxonomy" id="570521"/>
    <lineage>
        <taxon>Bacteria</taxon>
        <taxon>Pseudomonadati</taxon>
        <taxon>Bacteroidota</taxon>
        <taxon>Flavobacteriia</taxon>
        <taxon>Flavobacteriales</taxon>
        <taxon>Flavobacteriaceae</taxon>
        <taxon>Aquimarina</taxon>
    </lineage>
</organism>
<dbReference type="PANTHER" id="PTHR32305:SF15">
    <property type="entry name" value="PROTEIN RHSA-RELATED"/>
    <property type="match status" value="1"/>
</dbReference>
<accession>A0A1M6J3E1</accession>
<dbReference type="InterPro" id="IPR028994">
    <property type="entry name" value="Integrin_alpha_N"/>
</dbReference>
<reference evidence="7" key="1">
    <citation type="submission" date="2016-11" db="EMBL/GenBank/DDBJ databases">
        <authorList>
            <person name="Varghese N."/>
            <person name="Submissions S."/>
        </authorList>
    </citation>
    <scope>NUCLEOTIDE SEQUENCE [LARGE SCALE GENOMIC DNA]</scope>
    <source>
        <strain evidence="7">DSM 22623</strain>
    </source>
</reference>
<dbReference type="Proteomes" id="UP000184432">
    <property type="component" value="Unassembled WGS sequence"/>
</dbReference>
<dbReference type="PANTHER" id="PTHR32305">
    <property type="match status" value="1"/>
</dbReference>
<dbReference type="Pfam" id="PF12256">
    <property type="entry name" value="TcdB_toxin_midN"/>
    <property type="match status" value="1"/>
</dbReference>
<name>A0A1M6J3E1_9FLAO</name>
<dbReference type="PRINTS" id="PR01341">
    <property type="entry name" value="SALSPVBPROT"/>
</dbReference>
<keyword evidence="2" id="KW-0964">Secreted</keyword>
<evidence type="ECO:0000259" key="4">
    <source>
        <dbReference type="Pfam" id="PF12255"/>
    </source>
</evidence>
<dbReference type="NCBIfam" id="TIGR03696">
    <property type="entry name" value="Rhs_assc_core"/>
    <property type="match status" value="1"/>
</dbReference>
<dbReference type="RefSeq" id="WP_073319379.1">
    <property type="nucleotide sequence ID" value="NZ_FQYP01000008.1"/>
</dbReference>
<evidence type="ECO:0000256" key="3">
    <source>
        <dbReference type="ARBA" id="ARBA00023026"/>
    </source>
</evidence>
<dbReference type="InterPro" id="IPR003284">
    <property type="entry name" value="Sal_SpvB"/>
</dbReference>
<proteinExistence type="predicted"/>
<evidence type="ECO:0000256" key="2">
    <source>
        <dbReference type="ARBA" id="ARBA00022525"/>
    </source>
</evidence>
<keyword evidence="3" id="KW-0843">Virulence</keyword>
<dbReference type="InterPro" id="IPR022044">
    <property type="entry name" value="TcdB_toxin_mid/C"/>
</dbReference>
<dbReference type="OrthoDB" id="9765204at2"/>
<protein>
    <submittedName>
        <fullName evidence="6">RHS repeat-associated core domain-containing protein</fullName>
    </submittedName>
</protein>
<dbReference type="InterPro" id="IPR050708">
    <property type="entry name" value="T6SS_VgrG/RHS"/>
</dbReference>
<feature type="domain" description="Insecticide toxin TcdB middle/C-terminal" evidence="4">
    <location>
        <begin position="932"/>
        <end position="1085"/>
    </location>
</feature>
<dbReference type="Pfam" id="PF14428">
    <property type="entry name" value="DddA-like"/>
    <property type="match status" value="1"/>
</dbReference>
<evidence type="ECO:0000256" key="1">
    <source>
        <dbReference type="ARBA" id="ARBA00004613"/>
    </source>
</evidence>
<gene>
    <name evidence="6" type="ORF">SAMN04488508_108223</name>
</gene>
<keyword evidence="7" id="KW-1185">Reference proteome</keyword>
<comment type="subcellular location">
    <subcellularLocation>
        <location evidence="1">Secreted</location>
    </subcellularLocation>
</comment>
<dbReference type="STRING" id="570521.SAMN04488508_108223"/>
<evidence type="ECO:0000259" key="5">
    <source>
        <dbReference type="Pfam" id="PF12256"/>
    </source>
</evidence>
<dbReference type="Pfam" id="PF12255">
    <property type="entry name" value="TcdB_toxin_midC"/>
    <property type="match status" value="1"/>
</dbReference>
<dbReference type="InterPro" id="IPR032724">
    <property type="entry name" value="SCP1.201-like"/>
</dbReference>
<dbReference type="SUPFAM" id="SSF69318">
    <property type="entry name" value="Integrin alpha N-terminal domain"/>
    <property type="match status" value="1"/>
</dbReference>
<feature type="domain" description="Insecticide toxin TcdB middle/N-terminal" evidence="5">
    <location>
        <begin position="711"/>
        <end position="848"/>
    </location>
</feature>
<evidence type="ECO:0000313" key="6">
    <source>
        <dbReference type="EMBL" id="SHJ41213.1"/>
    </source>
</evidence>
<evidence type="ECO:0000313" key="7">
    <source>
        <dbReference type="Proteomes" id="UP000184432"/>
    </source>
</evidence>